<evidence type="ECO:0000313" key="2">
    <source>
        <dbReference type="Proteomes" id="UP001066276"/>
    </source>
</evidence>
<protein>
    <recommendedName>
        <fullName evidence="3">Gamma-glutamylcyclotransferase family protein</fullName>
    </recommendedName>
</protein>
<proteinExistence type="predicted"/>
<dbReference type="EMBL" id="JANPWB010000010">
    <property type="protein sequence ID" value="KAJ1136779.1"/>
    <property type="molecule type" value="Genomic_DNA"/>
</dbReference>
<reference evidence="1" key="1">
    <citation type="journal article" date="2022" name="bioRxiv">
        <title>Sequencing and chromosome-scale assembly of the giantPleurodeles waltlgenome.</title>
        <authorList>
            <person name="Brown T."/>
            <person name="Elewa A."/>
            <person name="Iarovenko S."/>
            <person name="Subramanian E."/>
            <person name="Araus A.J."/>
            <person name="Petzold A."/>
            <person name="Susuki M."/>
            <person name="Suzuki K.-i.T."/>
            <person name="Hayashi T."/>
            <person name="Toyoda A."/>
            <person name="Oliveira C."/>
            <person name="Osipova E."/>
            <person name="Leigh N.D."/>
            <person name="Simon A."/>
            <person name="Yun M.H."/>
        </authorList>
    </citation>
    <scope>NUCLEOTIDE SEQUENCE</scope>
    <source>
        <strain evidence="1">20211129_DDA</strain>
        <tissue evidence="1">Liver</tissue>
    </source>
</reference>
<organism evidence="1 2">
    <name type="scientific">Pleurodeles waltl</name>
    <name type="common">Iberian ribbed newt</name>
    <dbReference type="NCBI Taxonomy" id="8319"/>
    <lineage>
        <taxon>Eukaryota</taxon>
        <taxon>Metazoa</taxon>
        <taxon>Chordata</taxon>
        <taxon>Craniata</taxon>
        <taxon>Vertebrata</taxon>
        <taxon>Euteleostomi</taxon>
        <taxon>Amphibia</taxon>
        <taxon>Batrachia</taxon>
        <taxon>Caudata</taxon>
        <taxon>Salamandroidea</taxon>
        <taxon>Salamandridae</taxon>
        <taxon>Pleurodelinae</taxon>
        <taxon>Pleurodeles</taxon>
    </lineage>
</organism>
<evidence type="ECO:0008006" key="3">
    <source>
        <dbReference type="Google" id="ProtNLM"/>
    </source>
</evidence>
<accession>A0AAV7QB28</accession>
<comment type="caution">
    <text evidence="1">The sequence shown here is derived from an EMBL/GenBank/DDBJ whole genome shotgun (WGS) entry which is preliminary data.</text>
</comment>
<gene>
    <name evidence="1" type="ORF">NDU88_003193</name>
</gene>
<name>A0AAV7QB28_PLEWA</name>
<dbReference type="AlphaFoldDB" id="A0AAV7QB28"/>
<evidence type="ECO:0000313" key="1">
    <source>
        <dbReference type="EMBL" id="KAJ1136779.1"/>
    </source>
</evidence>
<dbReference type="Proteomes" id="UP001066276">
    <property type="component" value="Chromosome 6"/>
</dbReference>
<sequence>MSAGSPSVASDPTRRQSFLLRPPFVPAAPLCPAHLGRAAPPQALGVSSLVAATEDGSRITGFVYEVEEPCAYCLKKVSTV</sequence>
<keyword evidence="2" id="KW-1185">Reference proteome</keyword>